<organism evidence="1 2">
    <name type="scientific">Penicillium brevicompactum</name>
    <dbReference type="NCBI Taxonomy" id="5074"/>
    <lineage>
        <taxon>Eukaryota</taxon>
        <taxon>Fungi</taxon>
        <taxon>Dikarya</taxon>
        <taxon>Ascomycota</taxon>
        <taxon>Pezizomycotina</taxon>
        <taxon>Eurotiomycetes</taxon>
        <taxon>Eurotiomycetidae</taxon>
        <taxon>Eurotiales</taxon>
        <taxon>Aspergillaceae</taxon>
        <taxon>Penicillium</taxon>
    </lineage>
</organism>
<comment type="caution">
    <text evidence="1">The sequence shown here is derived from an EMBL/GenBank/DDBJ whole genome shotgun (WGS) entry which is preliminary data.</text>
</comment>
<dbReference type="InterPro" id="IPR011009">
    <property type="entry name" value="Kinase-like_dom_sf"/>
</dbReference>
<evidence type="ECO:0008006" key="3">
    <source>
        <dbReference type="Google" id="ProtNLM"/>
    </source>
</evidence>
<protein>
    <recommendedName>
        <fullName evidence="3">Protein kinase domain-containing protein</fullName>
    </recommendedName>
</protein>
<reference evidence="1" key="1">
    <citation type="submission" date="2022-12" db="EMBL/GenBank/DDBJ databases">
        <authorList>
            <person name="Petersen C."/>
        </authorList>
    </citation>
    <scope>NUCLEOTIDE SEQUENCE</scope>
    <source>
        <strain evidence="1">IBT 35675</strain>
    </source>
</reference>
<name>A0A9W9URK8_PENBR</name>
<accession>A0A9W9URK8</accession>
<proteinExistence type="predicted"/>
<dbReference type="Proteomes" id="UP001148299">
    <property type="component" value="Unassembled WGS sequence"/>
</dbReference>
<keyword evidence="2" id="KW-1185">Reference proteome</keyword>
<dbReference type="EMBL" id="JAPZBR010000005">
    <property type="protein sequence ID" value="KAJ5353964.1"/>
    <property type="molecule type" value="Genomic_DNA"/>
</dbReference>
<dbReference type="SUPFAM" id="SSF56112">
    <property type="entry name" value="Protein kinase-like (PK-like)"/>
    <property type="match status" value="1"/>
</dbReference>
<gene>
    <name evidence="1" type="ORF">N7541_006528</name>
</gene>
<evidence type="ECO:0000313" key="2">
    <source>
        <dbReference type="Proteomes" id="UP001148299"/>
    </source>
</evidence>
<evidence type="ECO:0000313" key="1">
    <source>
        <dbReference type="EMBL" id="KAJ5353964.1"/>
    </source>
</evidence>
<sequence>MDSEGTKSPYVAGGTISIQLRGSFEGQTAEATILKVFEPFTLSCAMVVRLSCSDLASKGEMVLKIFDRRFASQLREDQDASPWTPDIEKEYHQFAIEGGASSFTAKLNSKDETATEQADTQNDSQTEAFLQHLMSESYDTEVEVYNTLKDIQGEYIPQLFANITTPIAIDTQASTASPYIDPPGILLQYITGFELTDIADCAPKECWQSIGEESIRIVNVIGDRGILNEDVKRRNFIVQKQEEDVYKVFMIDFALCLFRNEFEDDAEWDQRKAMQDEEGAVGYVMQGKLKGGFTYHRSARYEQLDEDWNMEDGPKRPRDG</sequence>
<reference evidence="1" key="2">
    <citation type="journal article" date="2023" name="IMA Fungus">
        <title>Comparative genomic study of the Penicillium genus elucidates a diverse pangenome and 15 lateral gene transfer events.</title>
        <authorList>
            <person name="Petersen C."/>
            <person name="Sorensen T."/>
            <person name="Nielsen M.R."/>
            <person name="Sondergaard T.E."/>
            <person name="Sorensen J.L."/>
            <person name="Fitzpatrick D.A."/>
            <person name="Frisvad J.C."/>
            <person name="Nielsen K.L."/>
        </authorList>
    </citation>
    <scope>NUCLEOTIDE SEQUENCE</scope>
    <source>
        <strain evidence="1">IBT 35675</strain>
    </source>
</reference>
<dbReference type="AlphaFoldDB" id="A0A9W9URK8"/>